<dbReference type="Proteomes" id="UP001076464">
    <property type="component" value="Unassembled WGS sequence"/>
</dbReference>
<dbReference type="EMBL" id="JAPPUY010000003">
    <property type="protein sequence ID" value="MCY4745655.1"/>
    <property type="molecule type" value="Genomic_DNA"/>
</dbReference>
<organism evidence="1 2">
    <name type="scientific">Roseateles hydrophilus</name>
    <dbReference type="NCBI Taxonomy" id="2975054"/>
    <lineage>
        <taxon>Bacteria</taxon>
        <taxon>Pseudomonadati</taxon>
        <taxon>Pseudomonadota</taxon>
        <taxon>Betaproteobacteria</taxon>
        <taxon>Burkholderiales</taxon>
        <taxon>Sphaerotilaceae</taxon>
        <taxon>Roseateles</taxon>
    </lineage>
</organism>
<evidence type="ECO:0000313" key="2">
    <source>
        <dbReference type="Proteomes" id="UP001076464"/>
    </source>
</evidence>
<proteinExistence type="predicted"/>
<gene>
    <name evidence="1" type="ORF">NYO99_11785</name>
</gene>
<protein>
    <submittedName>
        <fullName evidence="1">DUF4011 domain-containing protein</fullName>
    </submittedName>
</protein>
<evidence type="ECO:0000313" key="1">
    <source>
        <dbReference type="EMBL" id="MCY4745655.1"/>
    </source>
</evidence>
<name>A0ACC6CBJ9_9BURK</name>
<sequence>MGEGNPYKSEDASKLAGELFNGKLSVAQALERLRTRLLDLTMRNRLLNYRHPKALSVQFTDDPDLSVLFERLVEGKSVPLAYVPDPPHERYDNGRKPDVRVYAREVGIGTSVDIGPSAASTAYKRVGGLQVLQYPVELEKLARKISSEARTVVEETGTNMLYLMFGFLEYFDREDSEKPVHAPLLSVPVNLVRGRIDPESRTYLYELQHSGEDVAENFTLREKFRQQFRLELPMLEEDDSPETYFAKITAAVSKRAKWSVKRRLSLGFLSFGKLAIWADLDPEKSANLLESELLRSIFEGARASPTDAFHAEDYVIDEHPDGELPLIYDADSSQHSAIIDVKHGKSLVINGPPGTGKSQTITNIIATAMAAGKKVLFVSEKLAALEVVKQRLEAAGLGDFCLELHSHKTQKKQLLESIQQRMTRTYRHPAGYEKSLEVLRERRGTLNRYAQLLGSRIGNKLDLTVHELFWAAERRRRELGSEVDGVSGLILTRAASWSAEVIDRHRMTLRDAAVALGELGCLPKDCGWLGFKPRLLVKGDELVILEALEEALKFAGAMERDSDELKIVFSSSPWSMNQLRNAYEPVRALADVARPREGELLERMFDGGLESLIRARAEVSRLSGALLKARALEKTADAALLRRDFADADQLPQAISDANEALSSEGASRGLKELLGLSSQVAEAVCAAQSSLEGFQAIVPSNPEVLLSKLQQARDTPATAPWATVPASELEGLAAQAEAVARETQAGLDQVHGVLGESRIKFDGRVEELQALLDGRGLPELLPEAPVDAATLDELRRLSSSGWQDWTAEQFTQTAREIGELTANAGEASEELKAFFSRIGIPVDLTRAGLEAIEALLTVSVEAPQELLSFRGPGLERPDFPDLAIRAEEANKAVAAKASKVAASFHMDALPDDEELQTHLRVLRRGDGFFNFMKKDWRLARAAFRSCFKGEAKLNASGMAAHFGSVLAWRTAQEEFVHSETFRNALGSLFLGVKTDFNKVRRLNGWLRAGTPALMATDLAGQVNLNTVAEAHLSLLSSNAPRIRVWLSRLRDVSKRAALLPGVDPALARARRIEDLVKPLEAYARSLGASAELLKSTVRPIASVGRAIELLEIRRRLNEHEGVLRALLSAPARLAHAGAALGLSGSPLSYYAVAEGVQHLAGKASVASQLAGFLSAEVGQKASVTSSLRFVESFLTVEHLARAFLASDVAESMGAHAFLARRLAQARSVAAAARLLEPYSRPLIPLRAVVESMTASMESTKALAGITADPSFQKFFGSFLDGLNTDEAALEACITWATAVAGVAEKLPAGVANRLLQRDAEDLMSVLLKCVVSGNESFGLYKAAMDAFADKGNLDWKVWGGAPCPTDAVTRLNKAIAAAPALIPWSKFHAAKDDASGAGLAEVLARAEQGRLNPTALVRGFEYVVYRSIARGILTEHKELARFAGAGHERLRGEFASLDLELVKLNGAMYAAKVDKAKKVERGVAGGRAGDLTEMALLTKETNKQKRHVPIRQLLKRAGKSLQELKPCFMMGPLSVAQYLEPGYLKFDLIVMDEASQLRPEDALGAIARGSQLVVVGDPKQLPPTNFFDRLLDADDEDPEDTPSVVDGVESILGICEHLYRPVRTLRWHYRSKHESLIAFSNAQFYDGRLVVFPSPYQRNRRLGVNYRYVQNGLYQGRRNVPEAQRVVDAVVEHMLSAPEESLGVVTLNQTQRELIEDLLDQKSRDVKGVAEYLERHEKAGWKFFVKNLENVQGDERDVIFVSSTFGKAPGAKEVAQYFGPINLPDGWRRLNVLFTRARRRIDLFTSMLPSDVRVDEKASLGRRAFREYLEYAKTGLLPGPKPTETTRDADSDFELAVADALRGANYDVQLQVGVAGYFIDLGVRHPDRSGEYLAGIECDGVMYHSSLSARDRDRIRQEILELMGWRGRLIRVWSTDWFADPAGQLARLQAFLEQRKVEDQGQPPPFNDADFLPEVELPAETAATENVGSDPSDEGGEVVIVAPPPKTQIFVELGDRVTYEVLVQPPERHTVQLVDSASNLRLGLLNEETPLARALLGLAEGEQATLKIADKPSRELRVVKVER</sequence>
<comment type="caution">
    <text evidence="1">The sequence shown here is derived from an EMBL/GenBank/DDBJ whole genome shotgun (WGS) entry which is preliminary data.</text>
</comment>
<reference evidence="1" key="1">
    <citation type="submission" date="2022-08" db="EMBL/GenBank/DDBJ databases">
        <title>Genome sequencing of Pelomonas sp. UHG3.</title>
        <authorList>
            <person name="So Y."/>
        </authorList>
    </citation>
    <scope>NUCLEOTIDE SEQUENCE</scope>
    <source>
        <strain evidence="1">UHG3</strain>
    </source>
</reference>
<keyword evidence="2" id="KW-1185">Reference proteome</keyword>
<accession>A0ACC6CBJ9</accession>